<accession>A0A7J6GGZ4</accession>
<dbReference type="GO" id="GO:0006351">
    <property type="term" value="P:DNA-templated transcription"/>
    <property type="evidence" value="ECO:0007669"/>
    <property type="project" value="InterPro"/>
</dbReference>
<dbReference type="AlphaFoldDB" id="A0A7J6GGZ4"/>
<sequence length="114" mass="13026">MLRAHFSSSLYWAYKKPLTLSSETAESAIDAQERRGKGKDGKYYDNRVLGFGEETRERETAILREYRLTREAFEWVTGEIESHFLQSLVAPGEMIGFRPWGISSPSLVLHLASL</sequence>
<dbReference type="InterPro" id="IPR007075">
    <property type="entry name" value="RNA_pol_Rpb1_6"/>
</dbReference>
<organism evidence="2 3">
    <name type="scientific">Cannabis sativa</name>
    <name type="common">Hemp</name>
    <name type="synonym">Marijuana</name>
    <dbReference type="NCBI Taxonomy" id="3483"/>
    <lineage>
        <taxon>Eukaryota</taxon>
        <taxon>Viridiplantae</taxon>
        <taxon>Streptophyta</taxon>
        <taxon>Embryophyta</taxon>
        <taxon>Tracheophyta</taxon>
        <taxon>Spermatophyta</taxon>
        <taxon>Magnoliopsida</taxon>
        <taxon>eudicotyledons</taxon>
        <taxon>Gunneridae</taxon>
        <taxon>Pentapetalae</taxon>
        <taxon>rosids</taxon>
        <taxon>fabids</taxon>
        <taxon>Rosales</taxon>
        <taxon>Cannabaceae</taxon>
        <taxon>Cannabis</taxon>
    </lineage>
</organism>
<dbReference type="Pfam" id="PF04992">
    <property type="entry name" value="RNA_pol_Rpb1_6"/>
    <property type="match status" value="1"/>
</dbReference>
<dbReference type="Proteomes" id="UP000525078">
    <property type="component" value="Unassembled WGS sequence"/>
</dbReference>
<evidence type="ECO:0000259" key="1">
    <source>
        <dbReference type="Pfam" id="PF04992"/>
    </source>
</evidence>
<dbReference type="GO" id="GO:0003677">
    <property type="term" value="F:DNA binding"/>
    <property type="evidence" value="ECO:0007669"/>
    <property type="project" value="InterPro"/>
</dbReference>
<evidence type="ECO:0000313" key="2">
    <source>
        <dbReference type="EMBL" id="KAF4382107.1"/>
    </source>
</evidence>
<reference evidence="2 3" key="1">
    <citation type="journal article" date="2020" name="bioRxiv">
        <title>Sequence and annotation of 42 cannabis genomes reveals extensive copy number variation in cannabinoid synthesis and pathogen resistance genes.</title>
        <authorList>
            <person name="Mckernan K.J."/>
            <person name="Helbert Y."/>
            <person name="Kane L.T."/>
            <person name="Ebling H."/>
            <person name="Zhang L."/>
            <person name="Liu B."/>
            <person name="Eaton Z."/>
            <person name="Mclaughlin S."/>
            <person name="Kingan S."/>
            <person name="Baybayan P."/>
            <person name="Concepcion G."/>
            <person name="Jordan M."/>
            <person name="Riva A."/>
            <person name="Barbazuk W."/>
            <person name="Harkins T."/>
        </authorList>
    </citation>
    <scope>NUCLEOTIDE SEQUENCE [LARGE SCALE GENOMIC DNA]</scope>
    <source>
        <strain evidence="3">cv. Jamaican Lion 4</strain>
        <tissue evidence="2">Leaf</tissue>
    </source>
</reference>
<gene>
    <name evidence="2" type="ORF">F8388_001252</name>
</gene>
<feature type="domain" description="RNA polymerase Rpb1" evidence="1">
    <location>
        <begin position="62"/>
        <end position="87"/>
    </location>
</feature>
<evidence type="ECO:0000313" key="3">
    <source>
        <dbReference type="Proteomes" id="UP000525078"/>
    </source>
</evidence>
<proteinExistence type="predicted"/>
<dbReference type="EMBL" id="JAATIP010000057">
    <property type="protein sequence ID" value="KAF4382107.1"/>
    <property type="molecule type" value="Genomic_DNA"/>
</dbReference>
<protein>
    <recommendedName>
        <fullName evidence="1">RNA polymerase Rpb1 domain-containing protein</fullName>
    </recommendedName>
</protein>
<comment type="caution">
    <text evidence="2">The sequence shown here is derived from an EMBL/GenBank/DDBJ whole genome shotgun (WGS) entry which is preliminary data.</text>
</comment>
<dbReference type="SUPFAM" id="SSF64484">
    <property type="entry name" value="beta and beta-prime subunits of DNA dependent RNA-polymerase"/>
    <property type="match status" value="1"/>
</dbReference>
<name>A0A7J6GGZ4_CANSA</name>
<dbReference type="GO" id="GO:0003899">
    <property type="term" value="F:DNA-directed RNA polymerase activity"/>
    <property type="evidence" value="ECO:0007669"/>
    <property type="project" value="InterPro"/>
</dbReference>